<dbReference type="OMA" id="IVEXDEK"/>
<evidence type="ECO:0000256" key="1">
    <source>
        <dbReference type="ARBA" id="ARBA00022723"/>
    </source>
</evidence>
<dbReference type="PANTHER" id="PTHR23422:SF11">
    <property type="entry name" value="DIPEPTIDYL PEPTIDASE 3"/>
    <property type="match status" value="1"/>
</dbReference>
<dbReference type="Pfam" id="PF03571">
    <property type="entry name" value="Peptidase_M49"/>
    <property type="match status" value="1"/>
</dbReference>
<evidence type="ECO:0000256" key="2">
    <source>
        <dbReference type="ARBA" id="ARBA00022801"/>
    </source>
</evidence>
<dbReference type="GO" id="GO:0005737">
    <property type="term" value="C:cytoplasm"/>
    <property type="evidence" value="ECO:0007669"/>
    <property type="project" value="TreeGrafter"/>
</dbReference>
<dbReference type="FunFam" id="3.30.540.30:FF:000008">
    <property type="entry name" value="Dipeptidyl peptidase 3"/>
    <property type="match status" value="1"/>
</dbReference>
<protein>
    <submittedName>
        <fullName evidence="4">CSON006797 protein</fullName>
    </submittedName>
</protein>
<organism evidence="4">
    <name type="scientific">Culicoides sonorensis</name>
    <name type="common">Biting midge</name>
    <dbReference type="NCBI Taxonomy" id="179676"/>
    <lineage>
        <taxon>Eukaryota</taxon>
        <taxon>Metazoa</taxon>
        <taxon>Ecdysozoa</taxon>
        <taxon>Arthropoda</taxon>
        <taxon>Hexapoda</taxon>
        <taxon>Insecta</taxon>
        <taxon>Pterygota</taxon>
        <taxon>Neoptera</taxon>
        <taxon>Endopterygota</taxon>
        <taxon>Diptera</taxon>
        <taxon>Nematocera</taxon>
        <taxon>Chironomoidea</taxon>
        <taxon>Ceratopogonidae</taxon>
        <taxon>Ceratopogoninae</taxon>
        <taxon>Culicoides</taxon>
        <taxon>Monoculicoides</taxon>
    </lineage>
</organism>
<dbReference type="VEuPathDB" id="VectorBase:CSON006797"/>
<accession>A0A336MVG5</accession>
<dbReference type="EMBL" id="UFQS01002570">
    <property type="protein sequence ID" value="SSX14281.1"/>
    <property type="molecule type" value="Genomic_DNA"/>
</dbReference>
<gene>
    <name evidence="4" type="primary">CSON006797</name>
</gene>
<dbReference type="GO" id="GO:0046872">
    <property type="term" value="F:metal ion binding"/>
    <property type="evidence" value="ECO:0007669"/>
    <property type="project" value="UniProtKB-KW"/>
</dbReference>
<reference evidence="4" key="2">
    <citation type="submission" date="2018-07" db="EMBL/GenBank/DDBJ databases">
        <authorList>
            <person name="Quirk P.G."/>
            <person name="Krulwich T.A."/>
        </authorList>
    </citation>
    <scope>NUCLEOTIDE SEQUENCE</scope>
</reference>
<keyword evidence="2" id="KW-0378">Hydrolase</keyword>
<dbReference type="AlphaFoldDB" id="A0A336MVG5"/>
<dbReference type="Gene3D" id="3.30.540.30">
    <property type="match status" value="1"/>
</dbReference>
<evidence type="ECO:0000313" key="4">
    <source>
        <dbReference type="EMBL" id="SSX33695.1"/>
    </source>
</evidence>
<dbReference type="PANTHER" id="PTHR23422">
    <property type="entry name" value="DIPEPTIDYL PEPTIDASE III-RELATED"/>
    <property type="match status" value="1"/>
</dbReference>
<keyword evidence="1" id="KW-0479">Metal-binding</keyword>
<dbReference type="InterPro" id="IPR039461">
    <property type="entry name" value="Peptidase_M49"/>
</dbReference>
<evidence type="ECO:0000313" key="3">
    <source>
        <dbReference type="EMBL" id="SSX14281.1"/>
    </source>
</evidence>
<name>A0A336MVG5_CULSO</name>
<proteinExistence type="predicted"/>
<sequence>MSDRNQFVLPNSQPIAQLECKTAFLNLTEQEKLYAHYFSKASWYGGLICLIQTSPESPLIFSLLHRVLVKNSPSELKELASKAGLTDDEFTAFLVYCCGFLSNMGNYKGFGDSKILPNLSEEKFELMIKSSKAYQDDPKKIEALLEKVKKAIFSLTDREKMLGFKDGVDQELLKKYKGPSFELQVGLHELLGHGSGKLFRVDDNGKLNFDVDKVKNPLNAGKIEKWYEPGETYDSKFKSLGSSYEECRAESVGLYLSLNKNIVQIFGHTDDQTISDVTYVNWLFLIYGAVGTALEFYNPKQKAWLQAHAQARFVIMKVLVEAGEGLIEIKETEPGKDLLLTVDREKIFTVGKKALEKFLLKLQVYKSTGDVESATKMYNHYSEVNEDGPHPWLKWRDIVLIHKKPRLIMVQSNTLIEDEKVQLKDYEANFNGYVQSWTDRFQDTNVDDILECLAEANKKYFD</sequence>
<dbReference type="GO" id="GO:0008239">
    <property type="term" value="F:dipeptidyl-peptidase activity"/>
    <property type="evidence" value="ECO:0007669"/>
    <property type="project" value="TreeGrafter"/>
</dbReference>
<dbReference type="EMBL" id="UFQT01002570">
    <property type="protein sequence ID" value="SSX33695.1"/>
    <property type="molecule type" value="Genomic_DNA"/>
</dbReference>
<reference evidence="3" key="1">
    <citation type="submission" date="2018-04" db="EMBL/GenBank/DDBJ databases">
        <authorList>
            <person name="Go L.Y."/>
            <person name="Mitchell J.A."/>
        </authorList>
    </citation>
    <scope>NUCLEOTIDE SEQUENCE</scope>
    <source>
        <tissue evidence="3">Whole organism</tissue>
    </source>
</reference>